<dbReference type="AlphaFoldDB" id="W9VDS3"/>
<evidence type="ECO:0000259" key="6">
    <source>
        <dbReference type="Pfam" id="PF04082"/>
    </source>
</evidence>
<keyword evidence="1" id="KW-0479">Metal-binding</keyword>
<dbReference type="RefSeq" id="XP_007751832.1">
    <property type="nucleotide sequence ID" value="XM_007753642.1"/>
</dbReference>
<dbReference type="GO" id="GO:0003677">
    <property type="term" value="F:DNA binding"/>
    <property type="evidence" value="ECO:0007669"/>
    <property type="project" value="InterPro"/>
</dbReference>
<dbReference type="STRING" id="1182543.W9VDS3"/>
<evidence type="ECO:0000256" key="2">
    <source>
        <dbReference type="ARBA" id="ARBA00022833"/>
    </source>
</evidence>
<organism evidence="7 8">
    <name type="scientific">Cladophialophora psammophila CBS 110553</name>
    <dbReference type="NCBI Taxonomy" id="1182543"/>
    <lineage>
        <taxon>Eukaryota</taxon>
        <taxon>Fungi</taxon>
        <taxon>Dikarya</taxon>
        <taxon>Ascomycota</taxon>
        <taxon>Pezizomycotina</taxon>
        <taxon>Eurotiomycetes</taxon>
        <taxon>Chaetothyriomycetidae</taxon>
        <taxon>Chaetothyriales</taxon>
        <taxon>Herpotrichiellaceae</taxon>
        <taxon>Cladophialophora</taxon>
    </lineage>
</organism>
<evidence type="ECO:0000256" key="1">
    <source>
        <dbReference type="ARBA" id="ARBA00022723"/>
    </source>
</evidence>
<evidence type="ECO:0000256" key="3">
    <source>
        <dbReference type="ARBA" id="ARBA00023015"/>
    </source>
</evidence>
<reference evidence="7 8" key="1">
    <citation type="submission" date="2013-03" db="EMBL/GenBank/DDBJ databases">
        <title>The Genome Sequence of Cladophialophora psammophila CBS 110553.</title>
        <authorList>
            <consortium name="The Broad Institute Genomics Platform"/>
            <person name="Cuomo C."/>
            <person name="de Hoog S."/>
            <person name="Gorbushina A."/>
            <person name="Walker B."/>
            <person name="Young S.K."/>
            <person name="Zeng Q."/>
            <person name="Gargeya S."/>
            <person name="Fitzgerald M."/>
            <person name="Haas B."/>
            <person name="Abouelleil A."/>
            <person name="Allen A.W."/>
            <person name="Alvarado L."/>
            <person name="Arachchi H.M."/>
            <person name="Berlin A.M."/>
            <person name="Chapman S.B."/>
            <person name="Gainer-Dewar J."/>
            <person name="Goldberg J."/>
            <person name="Griggs A."/>
            <person name="Gujja S."/>
            <person name="Hansen M."/>
            <person name="Howarth C."/>
            <person name="Imamovic A."/>
            <person name="Ireland A."/>
            <person name="Larimer J."/>
            <person name="McCowan C."/>
            <person name="Murphy C."/>
            <person name="Pearson M."/>
            <person name="Poon T.W."/>
            <person name="Priest M."/>
            <person name="Roberts A."/>
            <person name="Saif S."/>
            <person name="Shea T."/>
            <person name="Sisk P."/>
            <person name="Sykes S."/>
            <person name="Wortman J."/>
            <person name="Nusbaum C."/>
            <person name="Birren B."/>
        </authorList>
    </citation>
    <scope>NUCLEOTIDE SEQUENCE [LARGE SCALE GENOMIC DNA]</scope>
    <source>
        <strain evidence="7 8">CBS 110553</strain>
    </source>
</reference>
<dbReference type="Pfam" id="PF04082">
    <property type="entry name" value="Fungal_trans"/>
    <property type="match status" value="1"/>
</dbReference>
<comment type="caution">
    <text evidence="7">The sequence shown here is derived from an EMBL/GenBank/DDBJ whole genome shotgun (WGS) entry which is preliminary data.</text>
</comment>
<dbReference type="GO" id="GO:0006351">
    <property type="term" value="P:DNA-templated transcription"/>
    <property type="evidence" value="ECO:0007669"/>
    <property type="project" value="InterPro"/>
</dbReference>
<dbReference type="EMBL" id="AMGX01000042">
    <property type="protein sequence ID" value="EXJ53623.1"/>
    <property type="molecule type" value="Genomic_DNA"/>
</dbReference>
<dbReference type="GO" id="GO:0008270">
    <property type="term" value="F:zinc ion binding"/>
    <property type="evidence" value="ECO:0007669"/>
    <property type="project" value="InterPro"/>
</dbReference>
<dbReference type="OrthoDB" id="4225813at2759"/>
<keyword evidence="4" id="KW-0804">Transcription</keyword>
<accession>W9VDS3</accession>
<feature type="domain" description="Xylanolytic transcriptional activator regulatory" evidence="6">
    <location>
        <begin position="2"/>
        <end position="197"/>
    </location>
</feature>
<evidence type="ECO:0000313" key="7">
    <source>
        <dbReference type="EMBL" id="EXJ53623.1"/>
    </source>
</evidence>
<dbReference type="CDD" id="cd12148">
    <property type="entry name" value="fungal_TF_MHR"/>
    <property type="match status" value="1"/>
</dbReference>
<dbReference type="InterPro" id="IPR007219">
    <property type="entry name" value="XnlR_reg_dom"/>
</dbReference>
<dbReference type="PANTHER" id="PTHR47660:SF2">
    <property type="entry name" value="TRANSCRIPTION FACTOR WITH C2H2 AND ZN(2)-CYS(6) DNA BINDING DOMAIN (EUROFUNG)"/>
    <property type="match status" value="1"/>
</dbReference>
<keyword evidence="2" id="KW-0862">Zinc</keyword>
<evidence type="ECO:0000313" key="8">
    <source>
        <dbReference type="Proteomes" id="UP000019471"/>
    </source>
</evidence>
<evidence type="ECO:0000256" key="4">
    <source>
        <dbReference type="ARBA" id="ARBA00023163"/>
    </source>
</evidence>
<keyword evidence="3" id="KW-0805">Transcription regulation</keyword>
<evidence type="ECO:0000256" key="5">
    <source>
        <dbReference type="ARBA" id="ARBA00023242"/>
    </source>
</evidence>
<keyword evidence="5" id="KW-0539">Nucleus</keyword>
<proteinExistence type="predicted"/>
<dbReference type="Proteomes" id="UP000019471">
    <property type="component" value="Unassembled WGS sequence"/>
</dbReference>
<dbReference type="eggNOG" id="KOG1721">
    <property type="taxonomic scope" value="Eukaryota"/>
</dbReference>
<dbReference type="PANTHER" id="PTHR47660">
    <property type="entry name" value="TRANSCRIPTION FACTOR WITH C2H2 AND ZN(2)-CYS(6) DNA BINDING DOMAIN (EUROFUNG)-RELATED-RELATED"/>
    <property type="match status" value="1"/>
</dbReference>
<dbReference type="HOGENOM" id="CLU_451265_0_0_1"/>
<gene>
    <name evidence="7" type="ORF">A1O5_13074</name>
</gene>
<dbReference type="GeneID" id="19197759"/>
<protein>
    <recommendedName>
        <fullName evidence="6">Xylanolytic transcriptional activator regulatory domain-containing protein</fullName>
    </recommendedName>
</protein>
<sequence>MLPMIHHPTFDPEKELVVTLAVAGIGAKYTGLPGAQPFSKALFELNHRLILFMSERERQFVRTEAYLTAQLLQAAHGYLSDNERTFELAEACRSSITYHAKCMGLFRTETPSEPDQDGSSLEESWHAWIRQERRRRIAWSIYELDTSSGYLHNNRPLLSPEELNLNLPSSSQHWEAPSAHAWAALHPWANACPPTSRLRPLIRSLFDGTEKPAEKFQDEKQRFLVILALVRTLLSVKDLQFTSTLERDQDGFESKFCNQKQHELLQAIDCFYESPAPRAKFYTRTQLLQAAYRTQLTHVAHLYGAGDLMTFLYPYLRNGQEAENAKIRMLQWAQKDQRRVRNVAYHSAQILALLRKYPSNLPVEPFVVFHAGVVLSCMAKLLPACQTHGERRSLQIDYLGEDDNLVRKALAWVHDGGDIEIRLHGVPSLCCEKGRKEVLDQTAELLRAMSVWSISQNFAAMILSLRQNRSSEHNAESAAALTSVGETIVSRVAGTIVLTSHRLGRLGTGNKMAVNNRDNCFVNKLYVKMSDSLQPFIETPSPSIVTLRTSSSETPSRRTENRRIGNVMWLQVGRKANKRRGISSSYIWQHGDEYCDISKPDDSAS</sequence>
<name>W9VDS3_9EURO</name>
<keyword evidence="8" id="KW-1185">Reference proteome</keyword>